<evidence type="ECO:0000256" key="1">
    <source>
        <dbReference type="ARBA" id="ARBA00022670"/>
    </source>
</evidence>
<dbReference type="Pfam" id="PF14464">
    <property type="entry name" value="Prok-JAB"/>
    <property type="match status" value="1"/>
</dbReference>
<proteinExistence type="predicted"/>
<evidence type="ECO:0000256" key="4">
    <source>
        <dbReference type="ARBA" id="ARBA00022833"/>
    </source>
</evidence>
<keyword evidence="1" id="KW-0645">Protease</keyword>
<dbReference type="SUPFAM" id="SSF102712">
    <property type="entry name" value="JAB1/MPN domain"/>
    <property type="match status" value="1"/>
</dbReference>
<name>A0A6M3ISZ8_9ZZZZ</name>
<feature type="domain" description="JAB" evidence="6">
    <location>
        <begin position="40"/>
        <end position="128"/>
    </location>
</feature>
<gene>
    <name evidence="7" type="ORF">MM415B01152_0025</name>
</gene>
<evidence type="ECO:0000256" key="5">
    <source>
        <dbReference type="ARBA" id="ARBA00023049"/>
    </source>
</evidence>
<keyword evidence="4" id="KW-0862">Zinc</keyword>
<evidence type="ECO:0000259" key="6">
    <source>
        <dbReference type="Pfam" id="PF14464"/>
    </source>
</evidence>
<accession>A0A6M3ISZ8</accession>
<keyword evidence="5" id="KW-0482">Metalloprotease</keyword>
<dbReference type="EMBL" id="MT141401">
    <property type="protein sequence ID" value="QJA60245.1"/>
    <property type="molecule type" value="Genomic_DNA"/>
</dbReference>
<dbReference type="GO" id="GO:0006508">
    <property type="term" value="P:proteolysis"/>
    <property type="evidence" value="ECO:0007669"/>
    <property type="project" value="UniProtKB-KW"/>
</dbReference>
<sequence length="251" mass="27747">MVVKQAVSECWEVKIPTVKKCELCGEKGRIYVDHTIYAKIEKLTEKVDNEWLGYLVGKDLGNGRFHVTDLSIPEQEVTGGSVDVDTDKVILPEGCIGVVHSHNNMGAFFSGTDDTYINSNHNASIVVNKKGEYKAKVDLTLPCNHKLEQEAVVEVVYPSVEGLDEYVEAVKEKIKERVYVAAPVGGRPSAYPFHWNQGRKEFDSAERGRKMVEETGGVITESGEIIIGGQVMSPEEVFDALTDPYYGGFSV</sequence>
<organism evidence="7">
    <name type="scientific">viral metagenome</name>
    <dbReference type="NCBI Taxonomy" id="1070528"/>
    <lineage>
        <taxon>unclassified sequences</taxon>
        <taxon>metagenomes</taxon>
        <taxon>organismal metagenomes</taxon>
    </lineage>
</organism>
<dbReference type="GO" id="GO:0008237">
    <property type="term" value="F:metallopeptidase activity"/>
    <property type="evidence" value="ECO:0007669"/>
    <property type="project" value="UniProtKB-KW"/>
</dbReference>
<reference evidence="7" key="1">
    <citation type="submission" date="2020-03" db="EMBL/GenBank/DDBJ databases">
        <title>The deep terrestrial virosphere.</title>
        <authorList>
            <person name="Holmfeldt K."/>
            <person name="Nilsson E."/>
            <person name="Simone D."/>
            <person name="Lopez-Fernandez M."/>
            <person name="Wu X."/>
            <person name="de Brujin I."/>
            <person name="Lundin D."/>
            <person name="Andersson A."/>
            <person name="Bertilsson S."/>
            <person name="Dopson M."/>
        </authorList>
    </citation>
    <scope>NUCLEOTIDE SEQUENCE</scope>
    <source>
        <strain evidence="7">MM415B01152</strain>
    </source>
</reference>
<dbReference type="Gene3D" id="3.40.140.10">
    <property type="entry name" value="Cytidine Deaminase, domain 2"/>
    <property type="match status" value="1"/>
</dbReference>
<dbReference type="GO" id="GO:0046872">
    <property type="term" value="F:metal ion binding"/>
    <property type="evidence" value="ECO:0007669"/>
    <property type="project" value="UniProtKB-KW"/>
</dbReference>
<evidence type="ECO:0000256" key="3">
    <source>
        <dbReference type="ARBA" id="ARBA00022801"/>
    </source>
</evidence>
<protein>
    <submittedName>
        <fullName evidence="7">Putative prokaryotic JAB domain contining protein</fullName>
    </submittedName>
</protein>
<dbReference type="AlphaFoldDB" id="A0A6M3ISZ8"/>
<dbReference type="InterPro" id="IPR028090">
    <property type="entry name" value="JAB_dom_prok"/>
</dbReference>
<evidence type="ECO:0000313" key="7">
    <source>
        <dbReference type="EMBL" id="QJA60245.1"/>
    </source>
</evidence>
<keyword evidence="3" id="KW-0378">Hydrolase</keyword>
<keyword evidence="2" id="KW-0479">Metal-binding</keyword>
<evidence type="ECO:0000256" key="2">
    <source>
        <dbReference type="ARBA" id="ARBA00022723"/>
    </source>
</evidence>